<organism evidence="1 2">
    <name type="scientific">Pristionchus fissidentatus</name>
    <dbReference type="NCBI Taxonomy" id="1538716"/>
    <lineage>
        <taxon>Eukaryota</taxon>
        <taxon>Metazoa</taxon>
        <taxon>Ecdysozoa</taxon>
        <taxon>Nematoda</taxon>
        <taxon>Chromadorea</taxon>
        <taxon>Rhabditida</taxon>
        <taxon>Rhabditina</taxon>
        <taxon>Diplogasteromorpha</taxon>
        <taxon>Diplogasteroidea</taxon>
        <taxon>Neodiplogasteridae</taxon>
        <taxon>Pristionchus</taxon>
    </lineage>
</organism>
<keyword evidence="2" id="KW-1185">Reference proteome</keyword>
<evidence type="ECO:0008006" key="3">
    <source>
        <dbReference type="Google" id="ProtNLM"/>
    </source>
</evidence>
<dbReference type="AlphaFoldDB" id="A0AAV5WVG8"/>
<accession>A0AAV5WVG8</accession>
<reference evidence="1" key="1">
    <citation type="submission" date="2023-10" db="EMBL/GenBank/DDBJ databases">
        <title>Genome assembly of Pristionchus species.</title>
        <authorList>
            <person name="Yoshida K."/>
            <person name="Sommer R.J."/>
        </authorList>
    </citation>
    <scope>NUCLEOTIDE SEQUENCE</scope>
    <source>
        <strain evidence="1">RS5133</strain>
    </source>
</reference>
<comment type="caution">
    <text evidence="1">The sequence shown here is derived from an EMBL/GenBank/DDBJ whole genome shotgun (WGS) entry which is preliminary data.</text>
</comment>
<gene>
    <name evidence="1" type="ORF">PFISCL1PPCAC_27643</name>
</gene>
<feature type="non-terminal residue" evidence="1">
    <location>
        <position position="1"/>
    </location>
</feature>
<dbReference type="Proteomes" id="UP001432322">
    <property type="component" value="Unassembled WGS sequence"/>
</dbReference>
<dbReference type="EMBL" id="BTSY01000007">
    <property type="protein sequence ID" value="GMT36346.1"/>
    <property type="molecule type" value="Genomic_DNA"/>
</dbReference>
<protein>
    <recommendedName>
        <fullName evidence="3">Ribosomal protein</fullName>
    </recommendedName>
</protein>
<evidence type="ECO:0000313" key="1">
    <source>
        <dbReference type="EMBL" id="GMT36346.1"/>
    </source>
</evidence>
<name>A0AAV5WVG8_9BILA</name>
<sequence>APTEQNVSEETSQKILTDIRSLEICLGGGTDKKIGASREMVDVDFAPKIVEVNGDVALNIADKEDNQISKYLARGVLPQEIIMPIFGMYAQQFLPKWQEKGMGLFKRPTVIKKAIKRKSTVETNIQKKMLRKQIDQEMRRI</sequence>
<proteinExistence type="predicted"/>
<evidence type="ECO:0000313" key="2">
    <source>
        <dbReference type="Proteomes" id="UP001432322"/>
    </source>
</evidence>